<dbReference type="OMA" id="GEHHSAY"/>
<reference evidence="5" key="1">
    <citation type="submission" date="2017-04" db="EMBL/GenBank/DDBJ databases">
        <title>Plasmodium gonderi genome.</title>
        <authorList>
            <person name="Arisue N."/>
            <person name="Honma H."/>
            <person name="Kawai S."/>
            <person name="Tougan T."/>
            <person name="Tanabe K."/>
            <person name="Horii T."/>
        </authorList>
    </citation>
    <scope>NUCLEOTIDE SEQUENCE [LARGE SCALE GENOMIC DNA]</scope>
    <source>
        <strain evidence="5">ATCC 30045</strain>
    </source>
</reference>
<feature type="compositionally biased region" description="Polar residues" evidence="1">
    <location>
        <begin position="203"/>
        <end position="219"/>
    </location>
</feature>
<evidence type="ECO:0000313" key="5">
    <source>
        <dbReference type="Proteomes" id="UP000195521"/>
    </source>
</evidence>
<evidence type="ECO:0000256" key="2">
    <source>
        <dbReference type="SAM" id="SignalP"/>
    </source>
</evidence>
<gene>
    <name evidence="4" type="ORF">PGO_122220</name>
</gene>
<accession>A0A1Y1JL91</accession>
<dbReference type="EMBL" id="BDQF01000013">
    <property type="protein sequence ID" value="GAW82225.1"/>
    <property type="molecule type" value="Genomic_DNA"/>
</dbReference>
<proteinExistence type="predicted"/>
<feature type="region of interest" description="Disordered" evidence="1">
    <location>
        <begin position="27"/>
        <end position="52"/>
    </location>
</feature>
<dbReference type="OrthoDB" id="386841at2759"/>
<organism evidence="4 5">
    <name type="scientific">Plasmodium gonderi</name>
    <dbReference type="NCBI Taxonomy" id="77519"/>
    <lineage>
        <taxon>Eukaryota</taxon>
        <taxon>Sar</taxon>
        <taxon>Alveolata</taxon>
        <taxon>Apicomplexa</taxon>
        <taxon>Aconoidasida</taxon>
        <taxon>Haemosporida</taxon>
        <taxon>Plasmodiidae</taxon>
        <taxon>Plasmodium</taxon>
        <taxon>Plasmodium (Plasmodium)</taxon>
    </lineage>
</organism>
<dbReference type="Pfam" id="PF12948">
    <property type="entry name" value="MSP7_C"/>
    <property type="match status" value="1"/>
</dbReference>
<feature type="compositionally biased region" description="Pro residues" evidence="1">
    <location>
        <begin position="220"/>
        <end position="233"/>
    </location>
</feature>
<feature type="signal peptide" evidence="2">
    <location>
        <begin position="1"/>
        <end position="21"/>
    </location>
</feature>
<name>A0A1Y1JL91_PLAGO</name>
<dbReference type="GeneID" id="39748962"/>
<evidence type="ECO:0000313" key="4">
    <source>
        <dbReference type="EMBL" id="GAW82225.1"/>
    </source>
</evidence>
<dbReference type="Proteomes" id="UP000195521">
    <property type="component" value="Unassembled WGS sequence"/>
</dbReference>
<keyword evidence="5" id="KW-1185">Reference proteome</keyword>
<feature type="chain" id="PRO_5012192062" evidence="2">
    <location>
        <begin position="22"/>
        <end position="368"/>
    </location>
</feature>
<feature type="compositionally biased region" description="Acidic residues" evidence="1">
    <location>
        <begin position="113"/>
        <end position="122"/>
    </location>
</feature>
<protein>
    <submittedName>
        <fullName evidence="4">Merozoite surface protein 7</fullName>
    </submittedName>
</protein>
<keyword evidence="2" id="KW-0732">Signal</keyword>
<dbReference type="AlphaFoldDB" id="A0A1Y1JL91"/>
<sequence length="368" mass="40445">MKGRIIVFCSLVLFFAQPILTIENNDVTQNNDEAQNNDTDDDNDNNNNGNDTEIETLKEKLQNLRAQIKSDKFPKNYSEEHILLLKKKMEELKNLKNGYVAGEVLQKGKDDEGSTSDDPSDESELHNKQFFEQGVKGNDDEVRASGNDASVVGESVGSTGSGGPGGAVPSAGISSETGSTGQGVSGGQAAQSTQVQQDQGAASTESDSQVQEASQSQPTLNPPSSPSAPPQAPANPAVQVKHLDTLYDELLAGENKKNIVDEGENHKKYNDFRKQYDKLVLNQDEYDISLKLLGNILSKGATDPEKKENFVKTFKKVLHDEQFSHEFKNLITGVYSFAKRHTYLNGKRTKTDTYDKMIDYISDLMNML</sequence>
<keyword evidence="4" id="KW-0477">Merozoite</keyword>
<feature type="compositionally biased region" description="Low complexity" evidence="1">
    <location>
        <begin position="167"/>
        <end position="179"/>
    </location>
</feature>
<feature type="compositionally biased region" description="Low complexity" evidence="1">
    <location>
        <begin position="187"/>
        <end position="202"/>
    </location>
</feature>
<evidence type="ECO:0000259" key="3">
    <source>
        <dbReference type="Pfam" id="PF12948"/>
    </source>
</evidence>
<feature type="region of interest" description="Disordered" evidence="1">
    <location>
        <begin position="150"/>
        <end position="235"/>
    </location>
</feature>
<feature type="domain" description="Merozoite surface protein C-terminal" evidence="3">
    <location>
        <begin position="240"/>
        <end position="361"/>
    </location>
</feature>
<feature type="region of interest" description="Disordered" evidence="1">
    <location>
        <begin position="103"/>
        <end position="125"/>
    </location>
</feature>
<evidence type="ECO:0000256" key="1">
    <source>
        <dbReference type="SAM" id="MobiDB-lite"/>
    </source>
</evidence>
<dbReference type="RefSeq" id="XP_028544814.1">
    <property type="nucleotide sequence ID" value="XM_028689013.1"/>
</dbReference>
<dbReference type="InterPro" id="IPR024781">
    <property type="entry name" value="MSP_C"/>
</dbReference>
<comment type="caution">
    <text evidence="4">The sequence shown here is derived from an EMBL/GenBank/DDBJ whole genome shotgun (WGS) entry which is preliminary data.</text>
</comment>